<gene>
    <name evidence="1" type="ORF">HPSA50_1923</name>
</gene>
<dbReference type="PATRIC" id="fig|1352357.3.peg.1881"/>
<name>T2SDP8_HELPX</name>
<dbReference type="Proteomes" id="UP000015816">
    <property type="component" value="Unassembled WGS sequence"/>
</dbReference>
<protein>
    <submittedName>
        <fullName evidence="1">Uncharacterized protein</fullName>
    </submittedName>
</protein>
<organism evidence="1 2">
    <name type="scientific">Helicobacter pylori SouthAfrica50</name>
    <dbReference type="NCBI Taxonomy" id="1352357"/>
    <lineage>
        <taxon>Bacteria</taxon>
        <taxon>Pseudomonadati</taxon>
        <taxon>Campylobacterota</taxon>
        <taxon>Epsilonproteobacteria</taxon>
        <taxon>Campylobacterales</taxon>
        <taxon>Helicobacteraceae</taxon>
        <taxon>Helicobacter</taxon>
    </lineage>
</organism>
<comment type="caution">
    <text evidence="1">The sequence shown here is derived from an EMBL/GenBank/DDBJ whole genome shotgun (WGS) entry which is preliminary data.</text>
</comment>
<proteinExistence type="predicted"/>
<evidence type="ECO:0000313" key="2">
    <source>
        <dbReference type="Proteomes" id="UP000015816"/>
    </source>
</evidence>
<reference evidence="1 2" key="1">
    <citation type="journal article" date="2013" name="Genome Announc.">
        <title>Genome Sequences of Three hpAfrica2 Strains of Helicobacter pylori.</title>
        <authorList>
            <person name="Duncan S.S."/>
            <person name="Bertoli M.T."/>
            <person name="Kersulyte D."/>
            <person name="Valk P.L."/>
            <person name="Tamma S."/>
            <person name="Segal I."/>
            <person name="McClain M.S."/>
            <person name="Cover T.L."/>
            <person name="Berg D.E."/>
        </authorList>
    </citation>
    <scope>NUCLEOTIDE SEQUENCE [LARGE SCALE GENOMIC DNA]</scope>
    <source>
        <strain evidence="1 2">SouthAfrica50</strain>
    </source>
</reference>
<evidence type="ECO:0000313" key="1">
    <source>
        <dbReference type="EMBL" id="EQD89594.1"/>
    </source>
</evidence>
<sequence length="40" mass="4902">MDLEHFNTLYYEEGPKQAYEYSKQFTKKKRTLFYGICKMA</sequence>
<dbReference type="AlphaFoldDB" id="T2SDP8"/>
<dbReference type="EMBL" id="AVNI01000002">
    <property type="protein sequence ID" value="EQD89594.1"/>
    <property type="molecule type" value="Genomic_DNA"/>
</dbReference>
<accession>T2SDP8</accession>